<keyword evidence="3 10" id="KW-0479">Metal-binding</keyword>
<feature type="active site" description="Proton acceptor" evidence="10">
    <location>
        <position position="68"/>
    </location>
</feature>
<evidence type="ECO:0000256" key="7">
    <source>
        <dbReference type="ARBA" id="ARBA00023080"/>
    </source>
</evidence>
<dbReference type="GO" id="GO:0009117">
    <property type="term" value="P:nucleotide metabolic process"/>
    <property type="evidence" value="ECO:0007669"/>
    <property type="project" value="UniProtKB-KW"/>
</dbReference>
<dbReference type="GO" id="GO:0035870">
    <property type="term" value="F:dITP diphosphatase activity"/>
    <property type="evidence" value="ECO:0007669"/>
    <property type="project" value="UniProtKB-UniRule"/>
</dbReference>
<dbReference type="SUPFAM" id="SSF52972">
    <property type="entry name" value="ITPase-like"/>
    <property type="match status" value="1"/>
</dbReference>
<dbReference type="InterPro" id="IPR020922">
    <property type="entry name" value="dITP/XTP_pyrophosphatase"/>
</dbReference>
<dbReference type="NCBIfam" id="TIGR00042">
    <property type="entry name" value="RdgB/HAM1 family non-canonical purine NTP pyrophosphatase"/>
    <property type="match status" value="1"/>
</dbReference>
<dbReference type="Pfam" id="PF01725">
    <property type="entry name" value="Ham1p_like"/>
    <property type="match status" value="1"/>
</dbReference>
<evidence type="ECO:0000256" key="4">
    <source>
        <dbReference type="ARBA" id="ARBA00022741"/>
    </source>
</evidence>
<evidence type="ECO:0000256" key="1">
    <source>
        <dbReference type="ARBA" id="ARBA00008023"/>
    </source>
</evidence>
<feature type="binding site" evidence="10">
    <location>
        <begin position="149"/>
        <end position="152"/>
    </location>
    <ligand>
        <name>substrate</name>
    </ligand>
</feature>
<keyword evidence="5 10" id="KW-0378">Hydrolase</keyword>
<dbReference type="PANTHER" id="PTHR11067">
    <property type="entry name" value="INOSINE TRIPHOSPHATE PYROPHOSPHATASE/HAM1 PROTEIN"/>
    <property type="match status" value="1"/>
</dbReference>
<dbReference type="GO" id="GO:0046872">
    <property type="term" value="F:metal ion binding"/>
    <property type="evidence" value="ECO:0007669"/>
    <property type="project" value="UniProtKB-KW"/>
</dbReference>
<comment type="similarity">
    <text evidence="1 10 11">Belongs to the HAM1 NTPase family.</text>
</comment>
<feature type="binding site" evidence="10">
    <location>
        <position position="68"/>
    </location>
    <ligand>
        <name>Mg(2+)</name>
        <dbReference type="ChEBI" id="CHEBI:18420"/>
    </ligand>
</feature>
<comment type="caution">
    <text evidence="12">The sequence shown here is derived from an EMBL/GenBank/DDBJ whole genome shotgun (WGS) entry which is preliminary data.</text>
</comment>
<comment type="caution">
    <text evidence="10">Lacks conserved residue(s) required for the propagation of feature annotation.</text>
</comment>
<dbReference type="OrthoDB" id="9807456at2"/>
<dbReference type="FunFam" id="3.90.950.10:FF:000001">
    <property type="entry name" value="dITP/XTP pyrophosphatase"/>
    <property type="match status" value="1"/>
</dbReference>
<dbReference type="EC" id="3.6.1.66" evidence="10"/>
<evidence type="ECO:0000313" key="12">
    <source>
        <dbReference type="EMBL" id="KGF03115.1"/>
    </source>
</evidence>
<feature type="binding site" evidence="10">
    <location>
        <position position="69"/>
    </location>
    <ligand>
        <name>substrate</name>
    </ligand>
</feature>
<feature type="binding site" evidence="10">
    <location>
        <position position="172"/>
    </location>
    <ligand>
        <name>substrate</name>
    </ligand>
</feature>
<evidence type="ECO:0000256" key="11">
    <source>
        <dbReference type="RuleBase" id="RU003781"/>
    </source>
</evidence>
<evidence type="ECO:0000313" key="13">
    <source>
        <dbReference type="Proteomes" id="UP000029579"/>
    </source>
</evidence>
<evidence type="ECO:0000256" key="8">
    <source>
        <dbReference type="ARBA" id="ARBA00051875"/>
    </source>
</evidence>
<sequence length="198" mass="22631">MQLVFASNNLNKLEQVKLLLDNDKVLMPKDVGIDNFDVIEDGSTLKENAFKKAYALYKLTKSKVFSDDTGLFVSSLNNRPGIYAHRYAGEDATDKDNRNKLLSELKDKDNRDAYFLTVICFIDDDGKDYYFEGRLDGTIAEHELGDGGFGYDKIFYVDKLGKSLGQMDVLFKNQISHRGLAMKKFKEFLDKKYENSNN</sequence>
<comment type="subunit">
    <text evidence="2 10">Homodimer.</text>
</comment>
<comment type="function">
    <text evidence="10">Pyrophosphatase that catalyzes the hydrolysis of nucleoside triphosphates to their monophosphate derivatives, with a high preference for the non-canonical purine nucleotides XTP (xanthosine triphosphate), dITP (deoxyinosine triphosphate) and ITP. Seems to function as a house-cleaning enzyme that removes non-canonical purine nucleotides from the nucleotide pool, thus preventing their incorporation into DNA/RNA and avoiding chromosomal lesions.</text>
</comment>
<keyword evidence="7 10" id="KW-0546">Nucleotide metabolism</keyword>
<dbReference type="InterPro" id="IPR002637">
    <property type="entry name" value="RdgB/HAM1"/>
</dbReference>
<reference evidence="12 13" key="1">
    <citation type="submission" date="2014-07" db="EMBL/GenBank/DDBJ databases">
        <authorList>
            <person name="McCorrison J."/>
            <person name="Sanka R."/>
            <person name="Torralba M."/>
            <person name="Gillis M."/>
            <person name="Haft D.H."/>
            <person name="Methe B."/>
            <person name="Sutton G."/>
            <person name="Nelson K.E."/>
        </authorList>
    </citation>
    <scope>NUCLEOTIDE SEQUENCE [LARGE SCALE GENOMIC DNA]</scope>
    <source>
        <strain evidence="12 13">S7-1-13</strain>
    </source>
</reference>
<comment type="catalytic activity">
    <reaction evidence="8 10">
        <text>dITP + H2O = dIMP + diphosphate + H(+)</text>
        <dbReference type="Rhea" id="RHEA:28342"/>
        <dbReference type="ChEBI" id="CHEBI:15377"/>
        <dbReference type="ChEBI" id="CHEBI:15378"/>
        <dbReference type="ChEBI" id="CHEBI:33019"/>
        <dbReference type="ChEBI" id="CHEBI:61194"/>
        <dbReference type="ChEBI" id="CHEBI:61382"/>
        <dbReference type="EC" id="3.6.1.66"/>
    </reaction>
</comment>
<proteinExistence type="inferred from homology"/>
<dbReference type="GO" id="GO:0000166">
    <property type="term" value="F:nucleotide binding"/>
    <property type="evidence" value="ECO:0007669"/>
    <property type="project" value="UniProtKB-KW"/>
</dbReference>
<dbReference type="InterPro" id="IPR029001">
    <property type="entry name" value="ITPase-like_fam"/>
</dbReference>
<keyword evidence="6 10" id="KW-0460">Magnesium</keyword>
<dbReference type="Proteomes" id="UP000029579">
    <property type="component" value="Unassembled WGS sequence"/>
</dbReference>
<dbReference type="GO" id="GO:0036222">
    <property type="term" value="F:XTP diphosphatase activity"/>
    <property type="evidence" value="ECO:0007669"/>
    <property type="project" value="UniProtKB-UniRule"/>
</dbReference>
<protein>
    <recommendedName>
        <fullName evidence="10">dITP/XTP pyrophosphatase</fullName>
        <ecNumber evidence="10">3.6.1.66</ecNumber>
    </recommendedName>
    <alternativeName>
        <fullName evidence="10">Non-canonical purine NTP pyrophosphatase</fullName>
    </alternativeName>
    <alternativeName>
        <fullName evidence="10">Non-standard purine NTP pyrophosphatase</fullName>
    </alternativeName>
    <alternativeName>
        <fullName evidence="10">Nucleoside-triphosphate diphosphatase</fullName>
    </alternativeName>
    <alternativeName>
        <fullName evidence="10">Nucleoside-triphosphate pyrophosphatase</fullName>
        <shortName evidence="10">NTPase</shortName>
    </alternativeName>
</protein>
<dbReference type="eggNOG" id="COG0127">
    <property type="taxonomic scope" value="Bacteria"/>
</dbReference>
<feature type="binding site" evidence="10">
    <location>
        <begin position="177"/>
        <end position="178"/>
    </location>
    <ligand>
        <name>substrate</name>
    </ligand>
</feature>
<comment type="catalytic activity">
    <reaction evidence="10">
        <text>ITP + H2O = IMP + diphosphate + H(+)</text>
        <dbReference type="Rhea" id="RHEA:29399"/>
        <dbReference type="ChEBI" id="CHEBI:15377"/>
        <dbReference type="ChEBI" id="CHEBI:15378"/>
        <dbReference type="ChEBI" id="CHEBI:33019"/>
        <dbReference type="ChEBI" id="CHEBI:58053"/>
        <dbReference type="ChEBI" id="CHEBI:61402"/>
        <dbReference type="EC" id="3.6.1.66"/>
    </reaction>
</comment>
<comment type="catalytic activity">
    <reaction evidence="9 10">
        <text>XTP + H2O = XMP + diphosphate + H(+)</text>
        <dbReference type="Rhea" id="RHEA:28610"/>
        <dbReference type="ChEBI" id="CHEBI:15377"/>
        <dbReference type="ChEBI" id="CHEBI:15378"/>
        <dbReference type="ChEBI" id="CHEBI:33019"/>
        <dbReference type="ChEBI" id="CHEBI:57464"/>
        <dbReference type="ChEBI" id="CHEBI:61314"/>
        <dbReference type="EC" id="3.6.1.66"/>
    </reaction>
</comment>
<dbReference type="AlphaFoldDB" id="A0A095WZ71"/>
<feature type="binding site" evidence="10">
    <location>
        <begin position="7"/>
        <end position="12"/>
    </location>
    <ligand>
        <name>substrate</name>
    </ligand>
</feature>
<keyword evidence="4 10" id="KW-0547">Nucleotide-binding</keyword>
<comment type="cofactor">
    <cofactor evidence="10">
        <name>Mg(2+)</name>
        <dbReference type="ChEBI" id="CHEBI:18420"/>
    </cofactor>
    <text evidence="10">Binds 1 Mg(2+) ion per subunit.</text>
</comment>
<dbReference type="GO" id="GO:0036220">
    <property type="term" value="F:ITP diphosphatase activity"/>
    <property type="evidence" value="ECO:0007669"/>
    <property type="project" value="UniProtKB-UniRule"/>
</dbReference>
<accession>A0A095WZ71</accession>
<evidence type="ECO:0000256" key="6">
    <source>
        <dbReference type="ARBA" id="ARBA00022842"/>
    </source>
</evidence>
<gene>
    <name evidence="12" type="ORF">HMPREF1630_08985</name>
</gene>
<dbReference type="GO" id="GO:0017111">
    <property type="term" value="F:ribonucleoside triphosphate phosphatase activity"/>
    <property type="evidence" value="ECO:0007669"/>
    <property type="project" value="InterPro"/>
</dbReference>
<dbReference type="GO" id="GO:0009146">
    <property type="term" value="P:purine nucleoside triphosphate catabolic process"/>
    <property type="evidence" value="ECO:0007669"/>
    <property type="project" value="UniProtKB-UniRule"/>
</dbReference>
<dbReference type="HAMAP" id="MF_01405">
    <property type="entry name" value="Non_canon_purine_NTPase"/>
    <property type="match status" value="1"/>
</dbReference>
<evidence type="ECO:0000256" key="3">
    <source>
        <dbReference type="ARBA" id="ARBA00022723"/>
    </source>
</evidence>
<organism evidence="12 13">
    <name type="scientific">Anaerococcus lactolyticus S7-1-13</name>
    <dbReference type="NCBI Taxonomy" id="1284686"/>
    <lineage>
        <taxon>Bacteria</taxon>
        <taxon>Bacillati</taxon>
        <taxon>Bacillota</taxon>
        <taxon>Tissierellia</taxon>
        <taxon>Tissierellales</taxon>
        <taxon>Peptoniphilaceae</taxon>
        <taxon>Anaerococcus</taxon>
    </lineage>
</organism>
<dbReference type="PANTHER" id="PTHR11067:SF9">
    <property type="entry name" value="INOSINE TRIPHOSPHATE PYROPHOSPHATASE"/>
    <property type="match status" value="1"/>
</dbReference>
<name>A0A095WZ71_9FIRM</name>
<dbReference type="GO" id="GO:0005829">
    <property type="term" value="C:cytosol"/>
    <property type="evidence" value="ECO:0007669"/>
    <property type="project" value="TreeGrafter"/>
</dbReference>
<evidence type="ECO:0000256" key="9">
    <source>
        <dbReference type="ARBA" id="ARBA00052017"/>
    </source>
</evidence>
<evidence type="ECO:0000256" key="2">
    <source>
        <dbReference type="ARBA" id="ARBA00011738"/>
    </source>
</evidence>
<dbReference type="CDD" id="cd00515">
    <property type="entry name" value="HAM1"/>
    <property type="match status" value="1"/>
</dbReference>
<dbReference type="Gene3D" id="3.90.950.10">
    <property type="match status" value="1"/>
</dbReference>
<dbReference type="RefSeq" id="WP_037328792.1">
    <property type="nucleotide sequence ID" value="NZ_JRMW01000043.1"/>
</dbReference>
<dbReference type="EMBL" id="JRMW01000043">
    <property type="protein sequence ID" value="KGF03115.1"/>
    <property type="molecule type" value="Genomic_DNA"/>
</dbReference>
<evidence type="ECO:0000256" key="10">
    <source>
        <dbReference type="HAMAP-Rule" id="MF_01405"/>
    </source>
</evidence>
<evidence type="ECO:0000256" key="5">
    <source>
        <dbReference type="ARBA" id="ARBA00022801"/>
    </source>
</evidence>